<protein>
    <submittedName>
        <fullName evidence="4">Cell wall-binding protein</fullName>
    </submittedName>
</protein>
<dbReference type="AlphaFoldDB" id="A0A9D1GJ96"/>
<evidence type="ECO:0000313" key="4">
    <source>
        <dbReference type="EMBL" id="HIT42170.1"/>
    </source>
</evidence>
<reference evidence="4" key="2">
    <citation type="journal article" date="2021" name="PeerJ">
        <title>Extensive microbial diversity within the chicken gut microbiome revealed by metagenomics and culture.</title>
        <authorList>
            <person name="Gilroy R."/>
            <person name="Ravi A."/>
            <person name="Getino M."/>
            <person name="Pursley I."/>
            <person name="Horton D.L."/>
            <person name="Alikhan N.F."/>
            <person name="Baker D."/>
            <person name="Gharbi K."/>
            <person name="Hall N."/>
            <person name="Watson M."/>
            <person name="Adriaenssens E.M."/>
            <person name="Foster-Nyarko E."/>
            <person name="Jarju S."/>
            <person name="Secka A."/>
            <person name="Antonio M."/>
            <person name="Oren A."/>
            <person name="Chaudhuri R.R."/>
            <person name="La Ragione R."/>
            <person name="Hildebrand F."/>
            <person name="Pallen M.J."/>
        </authorList>
    </citation>
    <scope>NUCLEOTIDE SEQUENCE</scope>
    <source>
        <strain evidence="4">CHK123-3438</strain>
    </source>
</reference>
<feature type="signal peptide" evidence="3">
    <location>
        <begin position="1"/>
        <end position="18"/>
    </location>
</feature>
<comment type="caution">
    <text evidence="4">The sequence shown here is derived from an EMBL/GenBank/DDBJ whole genome shotgun (WGS) entry which is preliminary data.</text>
</comment>
<feature type="repeat" description="Cell wall-binding" evidence="2">
    <location>
        <begin position="130"/>
        <end position="149"/>
    </location>
</feature>
<evidence type="ECO:0000256" key="2">
    <source>
        <dbReference type="PROSITE-ProRule" id="PRU00591"/>
    </source>
</evidence>
<keyword evidence="3" id="KW-0732">Signal</keyword>
<dbReference type="EMBL" id="DVKS01000152">
    <property type="protein sequence ID" value="HIT42170.1"/>
    <property type="molecule type" value="Genomic_DNA"/>
</dbReference>
<dbReference type="Proteomes" id="UP000886860">
    <property type="component" value="Unassembled WGS sequence"/>
</dbReference>
<evidence type="ECO:0000256" key="1">
    <source>
        <dbReference type="ARBA" id="ARBA00022737"/>
    </source>
</evidence>
<proteinExistence type="predicted"/>
<dbReference type="Pfam" id="PF01473">
    <property type="entry name" value="Choline_bind_1"/>
    <property type="match status" value="1"/>
</dbReference>
<reference evidence="4" key="1">
    <citation type="submission" date="2020-10" db="EMBL/GenBank/DDBJ databases">
        <authorList>
            <person name="Gilroy R."/>
        </authorList>
    </citation>
    <scope>NUCLEOTIDE SEQUENCE</scope>
    <source>
        <strain evidence="4">CHK123-3438</strain>
    </source>
</reference>
<accession>A0A9D1GJ96</accession>
<dbReference type="PROSITE" id="PS51170">
    <property type="entry name" value="CW"/>
    <property type="match status" value="1"/>
</dbReference>
<dbReference type="InterPro" id="IPR018337">
    <property type="entry name" value="Cell_wall/Cho-bd_repeat"/>
</dbReference>
<sequence length="452" mass="51026">MKKKIAMLAVLSTAAAMSAVTPSFFTADRTSVVMAASAGWVEEADGWRYVDSDGDYVTDSWKKRDGVMYYLDETGEVATEMIIDDEYYVDENGKRVENYWLSVYNEENMDSLDAPEYLWYYFGRDGRSVKSKWAKIEGNWYYFNSDGHMLTGKQEIDGHTYYLGAEGDGVRKSGWVRLEEDSDDPDQTGFWYFFDSNGRMIENQIDKKIDGSYYTFVDGKMQTGWFKLPQEENTASSSDAAFAPKEGTIHGYQYYEADGKRASGWYDIEGAEGISAEDETFRFYFRNGKPLAAETGIQVFTVDSKRFAFNERGEMQTGMQVITLEDGSTANAYFGDDGVMRTGKQTIYNEELDEKQVWYFHTDGANKGQGYHGIRDNSIYVNGLRQDAEKDLKTAPVVFEGTTYLVNSSGAIQKASASSQSSLKPELGKGFKDVKDANDKIWIVDVNGVVQQ</sequence>
<evidence type="ECO:0000256" key="3">
    <source>
        <dbReference type="SAM" id="SignalP"/>
    </source>
</evidence>
<dbReference type="SUPFAM" id="SSF69360">
    <property type="entry name" value="Cell wall binding repeat"/>
    <property type="match status" value="3"/>
</dbReference>
<evidence type="ECO:0000313" key="5">
    <source>
        <dbReference type="Proteomes" id="UP000886860"/>
    </source>
</evidence>
<dbReference type="Gene3D" id="2.10.270.10">
    <property type="entry name" value="Cholin Binding"/>
    <property type="match status" value="4"/>
</dbReference>
<keyword evidence="1" id="KW-0677">Repeat</keyword>
<name>A0A9D1GJ96_9FIRM</name>
<dbReference type="Pfam" id="PF19127">
    <property type="entry name" value="Choline_bind_3"/>
    <property type="match status" value="1"/>
</dbReference>
<gene>
    <name evidence="4" type="ORF">IAB60_08775</name>
</gene>
<organism evidence="4 5">
    <name type="scientific">Candidatus Caccovicinus merdipullorum</name>
    <dbReference type="NCBI Taxonomy" id="2840724"/>
    <lineage>
        <taxon>Bacteria</taxon>
        <taxon>Bacillati</taxon>
        <taxon>Bacillota</taxon>
        <taxon>Clostridia</taxon>
        <taxon>Eubacteriales</taxon>
        <taxon>Candidatus Caccovicinus</taxon>
    </lineage>
</organism>
<feature type="chain" id="PRO_5039174497" evidence="3">
    <location>
        <begin position="19"/>
        <end position="452"/>
    </location>
</feature>